<feature type="region of interest" description="Disordered" evidence="1">
    <location>
        <begin position="340"/>
        <end position="386"/>
    </location>
</feature>
<feature type="compositionally biased region" description="Low complexity" evidence="1">
    <location>
        <begin position="94"/>
        <end position="114"/>
    </location>
</feature>
<evidence type="ECO:0000256" key="1">
    <source>
        <dbReference type="SAM" id="MobiDB-lite"/>
    </source>
</evidence>
<comment type="caution">
    <text evidence="2">The sequence shown here is derived from an EMBL/GenBank/DDBJ whole genome shotgun (WGS) entry which is preliminary data.</text>
</comment>
<evidence type="ECO:0000313" key="2">
    <source>
        <dbReference type="EMBL" id="CAJ1930093.1"/>
    </source>
</evidence>
<accession>A0AAD2CIM7</accession>
<dbReference type="Proteomes" id="UP001295423">
    <property type="component" value="Unassembled WGS sequence"/>
</dbReference>
<proteinExistence type="predicted"/>
<evidence type="ECO:0000313" key="3">
    <source>
        <dbReference type="Proteomes" id="UP001295423"/>
    </source>
</evidence>
<sequence length="505" mass="55960">MKQPCIDSTFYILLIGVAATQNTLAWTTLPSTSKNLPHRCAQSQRWSYNKNPDDNNEMDEADLNIFSMGDLFRDGSFDPDGSFDADDFQDIASSLSSSSSSSSSNNLDDNNNNNEMDEANLNLFSMDDLFTDFNDDAADATTATTATSSTTTSFDEETMSSLSSSLSSSTNTNPYINNDNNNNNKNDDIVDIVDNPGSLQRLARGSDNTVWANSINLRKERSSYGQLDAETLAKMQEIAEQEEAMKEKTNNDGNNNNSNNNNYNNKNDYESSASASALQQQDEVRNAELEEIMGEDYQDLSFFLSEDDYMRASRSIKADGSLPEYIFEESTIDDIFGNTSKETKKQQQQQPAAARPNNMANSRANGALSSNAKFDNDDDDDDDDDETSMRELMNMLKQKESIPETDDKLQAKEIRDRVFSQEETFASQHVDSDEYKLYEEAITTGLLNKDQGGGGGGGGDEVDQALEGLQEMINQKYSTGRDAQPQQLSAKSEDDYISSTSTTKE</sequence>
<feature type="compositionally biased region" description="Low complexity" evidence="1">
    <location>
        <begin position="251"/>
        <end position="277"/>
    </location>
</feature>
<organism evidence="2 3">
    <name type="scientific">Cylindrotheca closterium</name>
    <dbReference type="NCBI Taxonomy" id="2856"/>
    <lineage>
        <taxon>Eukaryota</taxon>
        <taxon>Sar</taxon>
        <taxon>Stramenopiles</taxon>
        <taxon>Ochrophyta</taxon>
        <taxon>Bacillariophyta</taxon>
        <taxon>Bacillariophyceae</taxon>
        <taxon>Bacillariophycidae</taxon>
        <taxon>Bacillariales</taxon>
        <taxon>Bacillariaceae</taxon>
        <taxon>Cylindrotheca</taxon>
    </lineage>
</organism>
<feature type="compositionally biased region" description="Acidic residues" evidence="1">
    <location>
        <begin position="376"/>
        <end position="386"/>
    </location>
</feature>
<protein>
    <submittedName>
        <fullName evidence="2">Uncharacterized protein</fullName>
    </submittedName>
</protein>
<feature type="region of interest" description="Disordered" evidence="1">
    <location>
        <begin position="143"/>
        <end position="188"/>
    </location>
</feature>
<reference evidence="2" key="1">
    <citation type="submission" date="2023-08" db="EMBL/GenBank/DDBJ databases">
        <authorList>
            <person name="Audoor S."/>
            <person name="Bilcke G."/>
        </authorList>
    </citation>
    <scope>NUCLEOTIDE SEQUENCE</scope>
</reference>
<feature type="compositionally biased region" description="Low complexity" evidence="1">
    <location>
        <begin position="346"/>
        <end position="365"/>
    </location>
</feature>
<feature type="compositionally biased region" description="Low complexity" evidence="1">
    <location>
        <begin position="143"/>
        <end position="153"/>
    </location>
</feature>
<keyword evidence="3" id="KW-1185">Reference proteome</keyword>
<feature type="region of interest" description="Disordered" evidence="1">
    <location>
        <begin position="447"/>
        <end position="505"/>
    </location>
</feature>
<dbReference type="EMBL" id="CAKOGP040000105">
    <property type="protein sequence ID" value="CAJ1930093.1"/>
    <property type="molecule type" value="Genomic_DNA"/>
</dbReference>
<name>A0AAD2CIM7_9STRA</name>
<gene>
    <name evidence="2" type="ORF">CYCCA115_LOCUS1837</name>
</gene>
<feature type="region of interest" description="Disordered" evidence="1">
    <location>
        <begin position="244"/>
        <end position="282"/>
    </location>
</feature>
<dbReference type="AlphaFoldDB" id="A0AAD2CIM7"/>
<feature type="compositionally biased region" description="Low complexity" evidence="1">
    <location>
        <begin position="160"/>
        <end position="169"/>
    </location>
</feature>
<feature type="region of interest" description="Disordered" evidence="1">
    <location>
        <begin position="94"/>
        <end position="117"/>
    </location>
</feature>